<accession>A0A9D3W2I6</accession>
<organism evidence="1 2">
    <name type="scientific">Gossypium stocksii</name>
    <dbReference type="NCBI Taxonomy" id="47602"/>
    <lineage>
        <taxon>Eukaryota</taxon>
        <taxon>Viridiplantae</taxon>
        <taxon>Streptophyta</taxon>
        <taxon>Embryophyta</taxon>
        <taxon>Tracheophyta</taxon>
        <taxon>Spermatophyta</taxon>
        <taxon>Magnoliopsida</taxon>
        <taxon>eudicotyledons</taxon>
        <taxon>Gunneridae</taxon>
        <taxon>Pentapetalae</taxon>
        <taxon>rosids</taxon>
        <taxon>malvids</taxon>
        <taxon>Malvales</taxon>
        <taxon>Malvaceae</taxon>
        <taxon>Malvoideae</taxon>
        <taxon>Gossypium</taxon>
    </lineage>
</organism>
<name>A0A9D3W2I6_9ROSI</name>
<keyword evidence="2" id="KW-1185">Reference proteome</keyword>
<dbReference type="Proteomes" id="UP000828251">
    <property type="component" value="Unassembled WGS sequence"/>
</dbReference>
<proteinExistence type="predicted"/>
<sequence length="105" mass="12123">MDDSFLFGTATFRGATVLKGILKEYKRSNTSKGEKENVSEILGIWFSNNPEKLSLRMQCHIFGYQNLFVERLRVYWQDIGGRKDKGRKGIHCCAWSKICQLKEDG</sequence>
<gene>
    <name evidence="1" type="ORF">J1N35_010603</name>
</gene>
<feature type="non-terminal residue" evidence="1">
    <location>
        <position position="105"/>
    </location>
</feature>
<reference evidence="1 2" key="1">
    <citation type="journal article" date="2021" name="Plant Biotechnol. J.">
        <title>Multi-omics assisted identification of the key and species-specific regulatory components of drought-tolerant mechanisms in Gossypium stocksii.</title>
        <authorList>
            <person name="Yu D."/>
            <person name="Ke L."/>
            <person name="Zhang D."/>
            <person name="Wu Y."/>
            <person name="Sun Y."/>
            <person name="Mei J."/>
            <person name="Sun J."/>
            <person name="Sun Y."/>
        </authorList>
    </citation>
    <scope>NUCLEOTIDE SEQUENCE [LARGE SCALE GENOMIC DNA]</scope>
    <source>
        <strain evidence="2">cv. E1</strain>
        <tissue evidence="1">Leaf</tissue>
    </source>
</reference>
<evidence type="ECO:0000313" key="1">
    <source>
        <dbReference type="EMBL" id="KAH1106835.1"/>
    </source>
</evidence>
<protein>
    <submittedName>
        <fullName evidence="1">Uncharacterized protein</fullName>
    </submittedName>
</protein>
<evidence type="ECO:0000313" key="2">
    <source>
        <dbReference type="Proteomes" id="UP000828251"/>
    </source>
</evidence>
<dbReference type="AlphaFoldDB" id="A0A9D3W2I6"/>
<dbReference type="EMBL" id="JAIQCV010000004">
    <property type="protein sequence ID" value="KAH1106835.1"/>
    <property type="molecule type" value="Genomic_DNA"/>
</dbReference>
<comment type="caution">
    <text evidence="1">The sequence shown here is derived from an EMBL/GenBank/DDBJ whole genome shotgun (WGS) entry which is preliminary data.</text>
</comment>